<evidence type="ECO:0000256" key="4">
    <source>
        <dbReference type="ARBA" id="ARBA00022723"/>
    </source>
</evidence>
<evidence type="ECO:0000256" key="3">
    <source>
        <dbReference type="ARBA" id="ARBA00010286"/>
    </source>
</evidence>
<proteinExistence type="inferred from homology"/>
<reference evidence="10 11" key="2">
    <citation type="submission" date="2022-06" db="EMBL/GenBank/DDBJ databases">
        <title>Genomic Encyclopedia of Type Strains, Phase I: the one thousand microbial genomes (KMG-I) project.</title>
        <authorList>
            <person name="Kyrpides N."/>
        </authorList>
    </citation>
    <scope>NUCLEOTIDE SEQUENCE [LARGE SCALE GENOMIC DNA]</scope>
    <source>
        <strain evidence="10 11">DSM 43889</strain>
    </source>
</reference>
<dbReference type="InterPro" id="IPR024403">
    <property type="entry name" value="DHOase_cat"/>
</dbReference>
<evidence type="ECO:0000313" key="10">
    <source>
        <dbReference type="EMBL" id="MCP2331100.1"/>
    </source>
</evidence>
<feature type="domain" description="Dihydroorotase catalytic" evidence="9">
    <location>
        <begin position="31"/>
        <end position="215"/>
    </location>
</feature>
<name>A0ABT1JF30_ACTCY</name>
<dbReference type="InterPro" id="IPR050138">
    <property type="entry name" value="DHOase/Allantoinase_Hydrolase"/>
</dbReference>
<dbReference type="PROSITE" id="PS00483">
    <property type="entry name" value="DIHYDROOROTASE_2"/>
    <property type="match status" value="1"/>
</dbReference>
<evidence type="ECO:0000256" key="7">
    <source>
        <dbReference type="SAM" id="MobiDB-lite"/>
    </source>
</evidence>
<sequence>MDLTVRDGRIAAVEPAEGSPPRAGELDGRGGVLLPGFVDLHTHLREPGGEDAETVRTGTASAAAGGFTDVFAMANTRPVTDSVDRVRWLAELAAAEAVVRVHPVAAVTRDLAGAELTDLDALVAAGVRVFSDDGHCVDDPALVDRALRHLGPAGGVFAQHAQSAALAGGGQVDATVAARLGLPPWPMVAEDVVVARDALLALERDAPLHVCHVSSPRSVEIIRWARERGARVSAEVTPHHLSLDTTRSGTGDPTYKVNPPLRAPEVAPALRDALRDGVIDVVATDHAPHPAHRKRGPWREAAFGMTGLETALAVTAEVFDGTSGVDWRRVAEVLSHRPAALAGIDGVAGRPLAVGEPATFCVVTEDTPWTVSRADTRSLSGNTPFDGREFGHRVVLTVVAGRAVWRHEATTAERR</sequence>
<dbReference type="Gene3D" id="2.30.40.10">
    <property type="entry name" value="Urease, subunit C, domain 1"/>
    <property type="match status" value="1"/>
</dbReference>
<keyword evidence="4" id="KW-0479">Metal-binding</keyword>
<keyword evidence="5" id="KW-0378">Hydrolase</keyword>
<dbReference type="EMBL" id="AUBJ02000001">
    <property type="protein sequence ID" value="MCP2331100.1"/>
    <property type="molecule type" value="Genomic_DNA"/>
</dbReference>
<feature type="domain" description="Amidohydrolase-related" evidence="8">
    <location>
        <begin position="262"/>
        <end position="404"/>
    </location>
</feature>
<evidence type="ECO:0000259" key="9">
    <source>
        <dbReference type="Pfam" id="PF12890"/>
    </source>
</evidence>
<feature type="region of interest" description="Disordered" evidence="7">
    <location>
        <begin position="242"/>
        <end position="261"/>
    </location>
</feature>
<dbReference type="Gene3D" id="3.20.20.140">
    <property type="entry name" value="Metal-dependent hydrolases"/>
    <property type="match status" value="1"/>
</dbReference>
<dbReference type="InterPro" id="IPR004722">
    <property type="entry name" value="DHOase"/>
</dbReference>
<evidence type="ECO:0000259" key="8">
    <source>
        <dbReference type="Pfam" id="PF01979"/>
    </source>
</evidence>
<dbReference type="SUPFAM" id="SSF51338">
    <property type="entry name" value="Composite domain of metallo-dependent hydrolases"/>
    <property type="match status" value="1"/>
</dbReference>
<dbReference type="Proteomes" id="UP000791080">
    <property type="component" value="Unassembled WGS sequence"/>
</dbReference>
<dbReference type="InterPro" id="IPR002195">
    <property type="entry name" value="Dihydroorotase_CS"/>
</dbReference>
<evidence type="ECO:0000256" key="5">
    <source>
        <dbReference type="ARBA" id="ARBA00022801"/>
    </source>
</evidence>
<dbReference type="NCBIfam" id="TIGR00857">
    <property type="entry name" value="pyrC_multi"/>
    <property type="match status" value="1"/>
</dbReference>
<evidence type="ECO:0000256" key="6">
    <source>
        <dbReference type="ARBA" id="ARBA00022975"/>
    </source>
</evidence>
<gene>
    <name evidence="10" type="ORF">G443_001370</name>
</gene>
<protein>
    <submittedName>
        <fullName evidence="10">Dihydroorotase</fullName>
    </submittedName>
</protein>
<dbReference type="PANTHER" id="PTHR43668">
    <property type="entry name" value="ALLANTOINASE"/>
    <property type="match status" value="1"/>
</dbReference>
<accession>A0ABT1JF30</accession>
<dbReference type="InterPro" id="IPR006680">
    <property type="entry name" value="Amidohydro-rel"/>
</dbReference>
<dbReference type="InterPro" id="IPR032466">
    <property type="entry name" value="Metal_Hydrolase"/>
</dbReference>
<dbReference type="Pfam" id="PF01979">
    <property type="entry name" value="Amidohydro_1"/>
    <property type="match status" value="1"/>
</dbReference>
<dbReference type="InterPro" id="IPR011059">
    <property type="entry name" value="Metal-dep_hydrolase_composite"/>
</dbReference>
<dbReference type="SUPFAM" id="SSF51556">
    <property type="entry name" value="Metallo-dependent hydrolases"/>
    <property type="match status" value="1"/>
</dbReference>
<keyword evidence="11" id="KW-1185">Reference proteome</keyword>
<reference evidence="10 11" key="1">
    <citation type="submission" date="2013-07" db="EMBL/GenBank/DDBJ databases">
        <authorList>
            <consortium name="DOE Joint Genome Institute"/>
            <person name="Reeve W."/>
            <person name="Huntemann M."/>
            <person name="Han J."/>
            <person name="Chen A."/>
            <person name="Kyrpides N."/>
            <person name="Mavromatis K."/>
            <person name="Markowitz V."/>
            <person name="Palaniappan K."/>
            <person name="Ivanova N."/>
            <person name="Schaumberg A."/>
            <person name="Pati A."/>
            <person name="Liolios K."/>
            <person name="Nordberg H.P."/>
            <person name="Cantor M.N."/>
            <person name="Hua S.X."/>
            <person name="Woyke T."/>
        </authorList>
    </citation>
    <scope>NUCLEOTIDE SEQUENCE [LARGE SCALE GENOMIC DNA]</scope>
    <source>
        <strain evidence="10 11">DSM 43889</strain>
    </source>
</reference>
<comment type="similarity">
    <text evidence="3">Belongs to the metallo-dependent hydrolases superfamily. DHOase family. Class I DHOase subfamily.</text>
</comment>
<evidence type="ECO:0000256" key="2">
    <source>
        <dbReference type="ARBA" id="ARBA00002368"/>
    </source>
</evidence>
<dbReference type="PANTHER" id="PTHR43668:SF2">
    <property type="entry name" value="ALLANTOINASE"/>
    <property type="match status" value="1"/>
</dbReference>
<organism evidence="10 11">
    <name type="scientific">Actinoalloteichus caeruleus DSM 43889</name>
    <dbReference type="NCBI Taxonomy" id="1120930"/>
    <lineage>
        <taxon>Bacteria</taxon>
        <taxon>Bacillati</taxon>
        <taxon>Actinomycetota</taxon>
        <taxon>Actinomycetes</taxon>
        <taxon>Pseudonocardiales</taxon>
        <taxon>Pseudonocardiaceae</taxon>
        <taxon>Actinoalloteichus</taxon>
        <taxon>Actinoalloteichus cyanogriseus</taxon>
    </lineage>
</organism>
<comment type="cofactor">
    <cofactor evidence="1">
        <name>Zn(2+)</name>
        <dbReference type="ChEBI" id="CHEBI:29105"/>
    </cofactor>
</comment>
<comment type="caution">
    <text evidence="10">The sequence shown here is derived from an EMBL/GenBank/DDBJ whole genome shotgun (WGS) entry which is preliminary data.</text>
</comment>
<dbReference type="Pfam" id="PF12890">
    <property type="entry name" value="DHOase"/>
    <property type="match status" value="1"/>
</dbReference>
<dbReference type="CDD" id="cd01317">
    <property type="entry name" value="DHOase_IIa"/>
    <property type="match status" value="1"/>
</dbReference>
<dbReference type="RefSeq" id="WP_253860164.1">
    <property type="nucleotide sequence ID" value="NZ_AUBJ02000001.1"/>
</dbReference>
<comment type="function">
    <text evidence="2">Catalyzes the reversible cyclization of carbamoyl aspartate to dihydroorotate.</text>
</comment>
<evidence type="ECO:0000256" key="1">
    <source>
        <dbReference type="ARBA" id="ARBA00001947"/>
    </source>
</evidence>
<keyword evidence="6" id="KW-0665">Pyrimidine biosynthesis</keyword>
<evidence type="ECO:0000313" key="11">
    <source>
        <dbReference type="Proteomes" id="UP000791080"/>
    </source>
</evidence>